<dbReference type="Gene3D" id="3.40.50.1110">
    <property type="entry name" value="SGNH hydrolase"/>
    <property type="match status" value="1"/>
</dbReference>
<name>A0A915E745_9BILA</name>
<reference evidence="2" key="1">
    <citation type="submission" date="2022-11" db="UniProtKB">
        <authorList>
            <consortium name="WormBaseParasite"/>
        </authorList>
    </citation>
    <scope>IDENTIFICATION</scope>
</reference>
<evidence type="ECO:0000313" key="2">
    <source>
        <dbReference type="WBParaSite" id="jg2754"/>
    </source>
</evidence>
<dbReference type="WBParaSite" id="jg2754">
    <property type="protein sequence ID" value="jg2754"/>
    <property type="gene ID" value="jg2754"/>
</dbReference>
<dbReference type="AlphaFoldDB" id="A0A915E745"/>
<dbReference type="PANTHER" id="PTHR11852">
    <property type="entry name" value="PLATELET-ACTIVATING FACTOR ACETYLHYDROLASE"/>
    <property type="match status" value="1"/>
</dbReference>
<proteinExistence type="predicted"/>
<sequence>MASNPDSCAKENALWMELHEWFVSNAKDKEADVLFIGGDHIALLGQSQFYLEHLEPLHCLCFGSFGDTIHNLLWRIERGEVENFTPKVIVVSIGQSDMNIEAENFLTILNKIAELLKQKQPMLKFSFCT</sequence>
<protein>
    <submittedName>
        <fullName evidence="2">Uncharacterized protein</fullName>
    </submittedName>
</protein>
<dbReference type="InterPro" id="IPR036514">
    <property type="entry name" value="SGNH_hydro_sf"/>
</dbReference>
<dbReference type="Proteomes" id="UP000887574">
    <property type="component" value="Unplaced"/>
</dbReference>
<dbReference type="SUPFAM" id="SSF52266">
    <property type="entry name" value="SGNH hydrolase"/>
    <property type="match status" value="1"/>
</dbReference>
<keyword evidence="1" id="KW-1185">Reference proteome</keyword>
<accession>A0A915E745</accession>
<evidence type="ECO:0000313" key="1">
    <source>
        <dbReference type="Proteomes" id="UP000887574"/>
    </source>
</evidence>
<dbReference type="PANTHER" id="PTHR11852:SF0">
    <property type="entry name" value="PLATELET-ACTIVATING FACTOR ACETYLHYDROLASE IB SUBUNIT BETA HOMOLOG"/>
    <property type="match status" value="1"/>
</dbReference>
<organism evidence="1 2">
    <name type="scientific">Ditylenchus dipsaci</name>
    <dbReference type="NCBI Taxonomy" id="166011"/>
    <lineage>
        <taxon>Eukaryota</taxon>
        <taxon>Metazoa</taxon>
        <taxon>Ecdysozoa</taxon>
        <taxon>Nematoda</taxon>
        <taxon>Chromadorea</taxon>
        <taxon>Rhabditida</taxon>
        <taxon>Tylenchina</taxon>
        <taxon>Tylenchomorpha</taxon>
        <taxon>Sphaerularioidea</taxon>
        <taxon>Anguinidae</taxon>
        <taxon>Anguininae</taxon>
        <taxon>Ditylenchus</taxon>
    </lineage>
</organism>